<dbReference type="InterPro" id="IPR043128">
    <property type="entry name" value="Rev_trsase/Diguanyl_cyclase"/>
</dbReference>
<proteinExistence type="predicted"/>
<dbReference type="InterPro" id="IPR043502">
    <property type="entry name" value="DNA/RNA_pol_sf"/>
</dbReference>
<feature type="domain" description="Reverse transcriptase" evidence="1">
    <location>
        <begin position="100"/>
        <end position="184"/>
    </location>
</feature>
<gene>
    <name evidence="2" type="ORF">KK1_035223</name>
</gene>
<organism evidence="2 3">
    <name type="scientific">Cajanus cajan</name>
    <name type="common">Pigeon pea</name>
    <name type="synonym">Cajanus indicus</name>
    <dbReference type="NCBI Taxonomy" id="3821"/>
    <lineage>
        <taxon>Eukaryota</taxon>
        <taxon>Viridiplantae</taxon>
        <taxon>Streptophyta</taxon>
        <taxon>Embryophyta</taxon>
        <taxon>Tracheophyta</taxon>
        <taxon>Spermatophyta</taxon>
        <taxon>Magnoliopsida</taxon>
        <taxon>eudicotyledons</taxon>
        <taxon>Gunneridae</taxon>
        <taxon>Pentapetalae</taxon>
        <taxon>rosids</taxon>
        <taxon>fabids</taxon>
        <taxon>Fabales</taxon>
        <taxon>Fabaceae</taxon>
        <taxon>Papilionoideae</taxon>
        <taxon>50 kb inversion clade</taxon>
        <taxon>NPAAA clade</taxon>
        <taxon>indigoferoid/millettioid clade</taxon>
        <taxon>Phaseoleae</taxon>
        <taxon>Cajanus</taxon>
    </lineage>
</organism>
<dbReference type="SUPFAM" id="SSF56672">
    <property type="entry name" value="DNA/RNA polymerases"/>
    <property type="match status" value="1"/>
</dbReference>
<reference evidence="2" key="1">
    <citation type="journal article" date="2012" name="Nat. Biotechnol.">
        <title>Draft genome sequence of pigeonpea (Cajanus cajan), an orphan legume crop of resource-poor farmers.</title>
        <authorList>
            <person name="Varshney R.K."/>
            <person name="Chen W."/>
            <person name="Li Y."/>
            <person name="Bharti A.K."/>
            <person name="Saxena R.K."/>
            <person name="Schlueter J.A."/>
            <person name="Donoghue M.T."/>
            <person name="Azam S."/>
            <person name="Fan G."/>
            <person name="Whaley A.M."/>
            <person name="Farmer A.D."/>
            <person name="Sheridan J."/>
            <person name="Iwata A."/>
            <person name="Tuteja R."/>
            <person name="Penmetsa R.V."/>
            <person name="Wu W."/>
            <person name="Upadhyaya H.D."/>
            <person name="Yang S.P."/>
            <person name="Shah T."/>
            <person name="Saxena K.B."/>
            <person name="Michael T."/>
            <person name="McCombie W.R."/>
            <person name="Yang B."/>
            <person name="Zhang G."/>
            <person name="Yang H."/>
            <person name="Wang J."/>
            <person name="Spillane C."/>
            <person name="Cook D.R."/>
            <person name="May G.D."/>
            <person name="Xu X."/>
            <person name="Jackson S.A."/>
        </authorList>
    </citation>
    <scope>NUCLEOTIDE SEQUENCE [LARGE SCALE GENOMIC DNA]</scope>
</reference>
<accession>A0A151RL81</accession>
<evidence type="ECO:0000259" key="1">
    <source>
        <dbReference type="Pfam" id="PF00078"/>
    </source>
</evidence>
<dbReference type="Proteomes" id="UP000075243">
    <property type="component" value="Unassembled WGS sequence"/>
</dbReference>
<dbReference type="InterPro" id="IPR053134">
    <property type="entry name" value="RNA-dir_DNA_polymerase"/>
</dbReference>
<dbReference type="AlphaFoldDB" id="A0A151RL81"/>
<keyword evidence="3" id="KW-1185">Reference proteome</keyword>
<dbReference type="Pfam" id="PF00078">
    <property type="entry name" value="RVT_1"/>
    <property type="match status" value="1"/>
</dbReference>
<dbReference type="Gene3D" id="3.10.10.10">
    <property type="entry name" value="HIV Type 1 Reverse Transcriptase, subunit A, domain 1"/>
    <property type="match status" value="1"/>
</dbReference>
<dbReference type="PANTHER" id="PTHR24559">
    <property type="entry name" value="TRANSPOSON TY3-I GAG-POL POLYPROTEIN"/>
    <property type="match status" value="1"/>
</dbReference>
<dbReference type="Gene3D" id="3.30.70.270">
    <property type="match status" value="1"/>
</dbReference>
<dbReference type="EMBL" id="KQ483672">
    <property type="protein sequence ID" value="KYP43320.1"/>
    <property type="molecule type" value="Genomic_DNA"/>
</dbReference>
<evidence type="ECO:0000313" key="2">
    <source>
        <dbReference type="EMBL" id="KYP43320.1"/>
    </source>
</evidence>
<protein>
    <submittedName>
        <fullName evidence="2">Retrovirus-related Pol polyprotein from transposon 17.6</fullName>
    </submittedName>
</protein>
<dbReference type="STRING" id="3821.A0A151RL81"/>
<sequence>MILVDISNSHNILQPYIAHHLNLLSHATNLFSMMVGNCEHITCFGLCPTIPISFQQHTFTFLAYFSIPQLTFMHNNTTISIKREPTTQPHFASFTQLCHYIVINALTIKDWFPIPTIDELLDELGSAKSFSKIDLCLGYHQILFRPPNTLKTAFRTYDGHYKFLVMSFGLSNAPSTFQSTMNDLGLICKNLC</sequence>
<dbReference type="Gramene" id="C.cajan_34644.t">
    <property type="protein sequence ID" value="C.cajan_34644.t"/>
    <property type="gene ID" value="C.cajan_34644"/>
</dbReference>
<name>A0A151RL81_CAJCA</name>
<evidence type="ECO:0000313" key="3">
    <source>
        <dbReference type="Proteomes" id="UP000075243"/>
    </source>
</evidence>
<dbReference type="InterPro" id="IPR000477">
    <property type="entry name" value="RT_dom"/>
</dbReference>
<dbReference type="CDD" id="cd01647">
    <property type="entry name" value="RT_LTR"/>
    <property type="match status" value="1"/>
</dbReference>
<dbReference type="PANTHER" id="PTHR24559:SF434">
    <property type="entry name" value="RNA-DIRECTED DNA POLYMERASE HOMOLOG"/>
    <property type="match status" value="1"/>
</dbReference>